<feature type="domain" description="C-type lectin" evidence="2">
    <location>
        <begin position="20"/>
        <end position="144"/>
    </location>
</feature>
<keyword evidence="4" id="KW-1185">Reference proteome</keyword>
<keyword evidence="1" id="KW-1015">Disulfide bond</keyword>
<dbReference type="AlphaFoldDB" id="A0A087XEM0"/>
<dbReference type="Ensembl" id="ENSPFOT00000004231.2">
    <property type="protein sequence ID" value="ENSPFOP00000004223.2"/>
    <property type="gene ID" value="ENSPFOG00000004333.2"/>
</dbReference>
<reference evidence="3" key="2">
    <citation type="submission" date="2025-08" db="UniProtKB">
        <authorList>
            <consortium name="Ensembl"/>
        </authorList>
    </citation>
    <scope>IDENTIFICATION</scope>
</reference>
<dbReference type="eggNOG" id="KOG4297">
    <property type="taxonomic scope" value="Eukaryota"/>
</dbReference>
<dbReference type="SUPFAM" id="SSF56436">
    <property type="entry name" value="C-type lectin-like"/>
    <property type="match status" value="3"/>
</dbReference>
<feature type="domain" description="C-type lectin" evidence="2">
    <location>
        <begin position="139"/>
        <end position="258"/>
    </location>
</feature>
<dbReference type="STRING" id="48698.ENSPFOP00000004223"/>
<evidence type="ECO:0000259" key="2">
    <source>
        <dbReference type="PROSITE" id="PS50041"/>
    </source>
</evidence>
<accession>A0A087XEM0</accession>
<sequence length="368" mass="43185">YLQPFLFQYSGFCLGSCLQFPLRKYYYVDKLVTWPQAQQYCREHYTDLATFESMDDINRLEPNISYTWAWIGLWDDPNVWKSEMGNESNSWRWSATGETSKTGYQSWATGDPDFGYSGEMCTLMVNGGQWYNGNCDVELKFICYNVTEHNLKQFVFIATLKTWSSAQTYCRMHHTDWAMIENEAENSEVRHLIPVEVHVWIGLYRVPWSWSDKSPSRFQLWGFSEPNNVEGIQHCVCENALHQWGDERCQAIKVFICEQDQAVFRQQALKTWSSAQTYCRMHHTDLAMIENEAENSEVRHLIPVGVDVWIGLYRVPWSWSDKSPSRFQLWGFSEPNNVEGIQHCVCENALHQWGDERCQAIKVFICEQ</sequence>
<dbReference type="SMART" id="SM00034">
    <property type="entry name" value="CLECT"/>
    <property type="match status" value="3"/>
</dbReference>
<reference evidence="4" key="1">
    <citation type="submission" date="2013-10" db="EMBL/GenBank/DDBJ databases">
        <authorList>
            <person name="Schartl M."/>
            <person name="Warren W."/>
        </authorList>
    </citation>
    <scope>NUCLEOTIDE SEQUENCE [LARGE SCALE GENOMIC DNA]</scope>
    <source>
        <strain evidence="4">female</strain>
    </source>
</reference>
<name>A0A087XEM0_POEFO</name>
<organism evidence="3 4">
    <name type="scientific">Poecilia formosa</name>
    <name type="common">Amazon molly</name>
    <name type="synonym">Limia formosa</name>
    <dbReference type="NCBI Taxonomy" id="48698"/>
    <lineage>
        <taxon>Eukaryota</taxon>
        <taxon>Metazoa</taxon>
        <taxon>Chordata</taxon>
        <taxon>Craniata</taxon>
        <taxon>Vertebrata</taxon>
        <taxon>Euteleostomi</taxon>
        <taxon>Actinopterygii</taxon>
        <taxon>Neopterygii</taxon>
        <taxon>Teleostei</taxon>
        <taxon>Neoteleostei</taxon>
        <taxon>Acanthomorphata</taxon>
        <taxon>Ovalentaria</taxon>
        <taxon>Atherinomorphae</taxon>
        <taxon>Cyprinodontiformes</taxon>
        <taxon>Poeciliidae</taxon>
        <taxon>Poeciliinae</taxon>
        <taxon>Poecilia</taxon>
    </lineage>
</organism>
<dbReference type="GeneTree" id="ENSGT01100000263473"/>
<dbReference type="Pfam" id="PF00059">
    <property type="entry name" value="Lectin_C"/>
    <property type="match status" value="3"/>
</dbReference>
<dbReference type="InterPro" id="IPR016187">
    <property type="entry name" value="CTDL_fold"/>
</dbReference>
<evidence type="ECO:0000313" key="4">
    <source>
        <dbReference type="Proteomes" id="UP000028760"/>
    </source>
</evidence>
<evidence type="ECO:0000313" key="3">
    <source>
        <dbReference type="Ensembl" id="ENSPFOP00000004223.2"/>
    </source>
</evidence>
<dbReference type="InterPro" id="IPR001304">
    <property type="entry name" value="C-type_lectin-like"/>
</dbReference>
<dbReference type="Proteomes" id="UP000028760">
    <property type="component" value="Unassembled WGS sequence"/>
</dbReference>
<protein>
    <recommendedName>
        <fullName evidence="2">C-type lectin domain-containing protein</fullName>
    </recommendedName>
</protein>
<proteinExistence type="predicted"/>
<dbReference type="EMBL" id="AYCK01015421">
    <property type="status" value="NOT_ANNOTATED_CDS"/>
    <property type="molecule type" value="Genomic_DNA"/>
</dbReference>
<dbReference type="PROSITE" id="PS50041">
    <property type="entry name" value="C_TYPE_LECTIN_2"/>
    <property type="match status" value="3"/>
</dbReference>
<dbReference type="InterPro" id="IPR018378">
    <property type="entry name" value="C-type_lectin_CS"/>
</dbReference>
<dbReference type="OMA" id="WIGMRET"/>
<dbReference type="PROSITE" id="PS00615">
    <property type="entry name" value="C_TYPE_LECTIN_1"/>
    <property type="match status" value="3"/>
</dbReference>
<dbReference type="InterPro" id="IPR016186">
    <property type="entry name" value="C-type_lectin-like/link_sf"/>
</dbReference>
<reference evidence="3" key="3">
    <citation type="submission" date="2025-09" db="UniProtKB">
        <authorList>
            <consortium name="Ensembl"/>
        </authorList>
    </citation>
    <scope>IDENTIFICATION</scope>
</reference>
<dbReference type="PANTHER" id="PTHR45784:SF3">
    <property type="entry name" value="C-TYPE LECTIN DOMAIN FAMILY 4 MEMBER K-LIKE-RELATED"/>
    <property type="match status" value="1"/>
</dbReference>
<dbReference type="Gene3D" id="3.10.100.10">
    <property type="entry name" value="Mannose-Binding Protein A, subunit A"/>
    <property type="match status" value="3"/>
</dbReference>
<dbReference type="PANTHER" id="PTHR45784">
    <property type="entry name" value="C-TYPE LECTIN DOMAIN FAMILY 20 MEMBER A-RELATED"/>
    <property type="match status" value="1"/>
</dbReference>
<evidence type="ECO:0000256" key="1">
    <source>
        <dbReference type="ARBA" id="ARBA00023157"/>
    </source>
</evidence>
<feature type="domain" description="C-type lectin" evidence="2">
    <location>
        <begin position="270"/>
        <end position="367"/>
    </location>
</feature>